<dbReference type="CDD" id="cd00130">
    <property type="entry name" value="PAS"/>
    <property type="match status" value="1"/>
</dbReference>
<evidence type="ECO:0000256" key="4">
    <source>
        <dbReference type="SAM" id="Phobius"/>
    </source>
</evidence>
<dbReference type="PANTHER" id="PTHR43719">
    <property type="entry name" value="TWO-COMPONENT HISTIDINE KINASE"/>
    <property type="match status" value="1"/>
</dbReference>
<proteinExistence type="predicted"/>
<dbReference type="Pfam" id="PF00072">
    <property type="entry name" value="Response_reg"/>
    <property type="match status" value="1"/>
</dbReference>
<dbReference type="PROSITE" id="PS50112">
    <property type="entry name" value="PAS"/>
    <property type="match status" value="1"/>
</dbReference>
<feature type="domain" description="Response regulatory" evidence="5">
    <location>
        <begin position="503"/>
        <end position="619"/>
    </location>
</feature>
<dbReference type="Proteomes" id="UP000535589">
    <property type="component" value="Unassembled WGS sequence"/>
</dbReference>
<dbReference type="InterPro" id="IPR000700">
    <property type="entry name" value="PAS-assoc_C"/>
</dbReference>
<dbReference type="InterPro" id="IPR000014">
    <property type="entry name" value="PAS"/>
</dbReference>
<dbReference type="GO" id="GO:0000160">
    <property type="term" value="P:phosphorelay signal transduction system"/>
    <property type="evidence" value="ECO:0007669"/>
    <property type="project" value="InterPro"/>
</dbReference>
<dbReference type="SMART" id="SM00448">
    <property type="entry name" value="REC"/>
    <property type="match status" value="1"/>
</dbReference>
<evidence type="ECO:0000256" key="3">
    <source>
        <dbReference type="SAM" id="MobiDB-lite"/>
    </source>
</evidence>
<dbReference type="InterPro" id="IPR035965">
    <property type="entry name" value="PAS-like_dom_sf"/>
</dbReference>
<dbReference type="SMART" id="SM00086">
    <property type="entry name" value="PAC"/>
    <property type="match status" value="1"/>
</dbReference>
<feature type="modified residue" description="4-aspartylphosphate" evidence="2">
    <location>
        <position position="553"/>
    </location>
</feature>
<dbReference type="SMART" id="SM00091">
    <property type="entry name" value="PAS"/>
    <property type="match status" value="1"/>
</dbReference>
<sequence>MQTHLPHALKEHLILALIAGAIFTIDLNIPLGVAAGVPYITVILVSLLSKNQSTTFIWAIVCTLLTLTGYYLSPLGSDTWKVTSNRGLAIYAIWAVAIVSLILLERTKKMMTLTSELQLSEFRATLGQVAEYASDAVIISDANGLVIWVNKAFTDISGYTLDEVVGKKPGNLLQGKGTQLDDIRRLSEAIKQGQKIELEILNYHKNGTPYWLDLSINPIYEQGKLVRFVAVERDITKRKELEHRLVEQASQAIHTTDVKSQLITSMNQQLKEPISTLLDITKQLTLAKESHHTMVTHCYRVALALKYSVENATTLSQLDLNNLSASPSQISLTNSMDLTREAATQLALRDQIHFELINRYSPNCELVCDFAQLLPIIHFFLFDAMTQAARRELLMNVEPQRHNGIEIIEVTIQYDDNGAHYQALVNPPLSMPSNKTMGSAAAGASQTLIGTSVGAGIARQALAKFGGELLCSRLSDHQSEIRIRLPAIAKTQKSPRVTPSSNKILIAEDNRVNAMVLTKLLQSLGFHDYDLAVNGQEAVEYAKKHRYLAILMDNHMPKMTGVDATKIIISQYSPDAHIIACTADTGEETRATFFEYGARDVLYKPLDKKELARVLGPAPNQSQKNTDQEHAVGAN</sequence>
<evidence type="ECO:0000313" key="9">
    <source>
        <dbReference type="Proteomes" id="UP000535589"/>
    </source>
</evidence>
<dbReference type="InterPro" id="IPR001789">
    <property type="entry name" value="Sig_transdc_resp-reg_receiver"/>
</dbReference>
<dbReference type="NCBIfam" id="TIGR00229">
    <property type="entry name" value="sensory_box"/>
    <property type="match status" value="1"/>
</dbReference>
<feature type="domain" description="PAS" evidence="6">
    <location>
        <begin position="122"/>
        <end position="167"/>
    </location>
</feature>
<keyword evidence="4" id="KW-0472">Membrane</keyword>
<evidence type="ECO:0000313" key="8">
    <source>
        <dbReference type="EMBL" id="NLS14418.1"/>
    </source>
</evidence>
<dbReference type="SUPFAM" id="SSF55785">
    <property type="entry name" value="PYP-like sensor domain (PAS domain)"/>
    <property type="match status" value="1"/>
</dbReference>
<feature type="transmembrane region" description="Helical" evidence="4">
    <location>
        <begin position="88"/>
        <end position="104"/>
    </location>
</feature>
<name>A0A7X8TTB3_9VIBR</name>
<feature type="compositionally biased region" description="Basic and acidic residues" evidence="3">
    <location>
        <begin position="626"/>
        <end position="635"/>
    </location>
</feature>
<feature type="transmembrane region" description="Helical" evidence="4">
    <location>
        <begin position="56"/>
        <end position="73"/>
    </location>
</feature>
<evidence type="ECO:0000259" key="6">
    <source>
        <dbReference type="PROSITE" id="PS50112"/>
    </source>
</evidence>
<dbReference type="EMBL" id="JABAIK010000020">
    <property type="protein sequence ID" value="NLS14418.1"/>
    <property type="molecule type" value="Genomic_DNA"/>
</dbReference>
<comment type="caution">
    <text evidence="8">The sequence shown here is derived from an EMBL/GenBank/DDBJ whole genome shotgun (WGS) entry which is preliminary data.</text>
</comment>
<keyword evidence="1 2" id="KW-0597">Phosphoprotein</keyword>
<dbReference type="PANTHER" id="PTHR43719:SF28">
    <property type="entry name" value="PEROXIDE STRESS-ACTIVATED HISTIDINE KINASE MAK1-RELATED"/>
    <property type="match status" value="1"/>
</dbReference>
<dbReference type="SUPFAM" id="SSF52172">
    <property type="entry name" value="CheY-like"/>
    <property type="match status" value="1"/>
</dbReference>
<keyword evidence="9" id="KW-1185">Reference proteome</keyword>
<accession>A0A7X8TTB3</accession>
<dbReference type="Gene3D" id="3.40.50.2300">
    <property type="match status" value="1"/>
</dbReference>
<evidence type="ECO:0000256" key="1">
    <source>
        <dbReference type="ARBA" id="ARBA00022553"/>
    </source>
</evidence>
<organism evidence="8 9">
    <name type="scientific">Vibrio agarilyticus</name>
    <dbReference type="NCBI Taxonomy" id="2726741"/>
    <lineage>
        <taxon>Bacteria</taxon>
        <taxon>Pseudomonadati</taxon>
        <taxon>Pseudomonadota</taxon>
        <taxon>Gammaproteobacteria</taxon>
        <taxon>Vibrionales</taxon>
        <taxon>Vibrionaceae</taxon>
        <taxon>Vibrio</taxon>
    </lineage>
</organism>
<evidence type="ECO:0000259" key="7">
    <source>
        <dbReference type="PROSITE" id="PS50113"/>
    </source>
</evidence>
<feature type="transmembrane region" description="Helical" evidence="4">
    <location>
        <begin position="12"/>
        <end position="44"/>
    </location>
</feature>
<dbReference type="CDD" id="cd17546">
    <property type="entry name" value="REC_hyHK_CKI1_RcsC-like"/>
    <property type="match status" value="1"/>
</dbReference>
<dbReference type="PROSITE" id="PS50113">
    <property type="entry name" value="PAC"/>
    <property type="match status" value="1"/>
</dbReference>
<dbReference type="Pfam" id="PF13426">
    <property type="entry name" value="PAS_9"/>
    <property type="match status" value="1"/>
</dbReference>
<keyword evidence="4" id="KW-1133">Transmembrane helix</keyword>
<gene>
    <name evidence="8" type="ORF">HGP28_16180</name>
</gene>
<dbReference type="PROSITE" id="PS50110">
    <property type="entry name" value="RESPONSE_REGULATORY"/>
    <property type="match status" value="1"/>
</dbReference>
<dbReference type="InterPro" id="IPR001610">
    <property type="entry name" value="PAC"/>
</dbReference>
<feature type="region of interest" description="Disordered" evidence="3">
    <location>
        <begin position="615"/>
        <end position="635"/>
    </location>
</feature>
<keyword evidence="4" id="KW-0812">Transmembrane</keyword>
<dbReference type="InterPro" id="IPR011006">
    <property type="entry name" value="CheY-like_superfamily"/>
</dbReference>
<evidence type="ECO:0000256" key="2">
    <source>
        <dbReference type="PROSITE-ProRule" id="PRU00169"/>
    </source>
</evidence>
<protein>
    <submittedName>
        <fullName evidence="8">Response regulator</fullName>
    </submittedName>
</protein>
<reference evidence="8 9" key="1">
    <citation type="submission" date="2020-04" db="EMBL/GenBank/DDBJ databases">
        <title>Vibrio sp. SM6, a novel species isolated from seawater.</title>
        <authorList>
            <person name="Wang X."/>
        </authorList>
    </citation>
    <scope>NUCLEOTIDE SEQUENCE [LARGE SCALE GENOMIC DNA]</scope>
    <source>
        <strain evidence="8 9">SM6</strain>
    </source>
</reference>
<dbReference type="AlphaFoldDB" id="A0A7X8TTB3"/>
<evidence type="ECO:0000259" key="5">
    <source>
        <dbReference type="PROSITE" id="PS50110"/>
    </source>
</evidence>
<dbReference type="InterPro" id="IPR050956">
    <property type="entry name" value="2C_system_His_kinase"/>
</dbReference>
<dbReference type="RefSeq" id="WP_168837513.1">
    <property type="nucleotide sequence ID" value="NZ_JABAIK010000020.1"/>
</dbReference>
<dbReference type="Gene3D" id="3.30.450.20">
    <property type="entry name" value="PAS domain"/>
    <property type="match status" value="1"/>
</dbReference>
<feature type="domain" description="PAC" evidence="7">
    <location>
        <begin position="194"/>
        <end position="247"/>
    </location>
</feature>